<comment type="caution">
    <text evidence="1">The sequence shown here is derived from an EMBL/GenBank/DDBJ whole genome shotgun (WGS) entry which is preliminary data.</text>
</comment>
<gene>
    <name evidence="1" type="ORF">BN12_1230008</name>
</gene>
<evidence type="ECO:0000313" key="1">
    <source>
        <dbReference type="EMBL" id="CCH76385.1"/>
    </source>
</evidence>
<dbReference type="EMBL" id="CAJB01000028">
    <property type="protein sequence ID" value="CCH76385.1"/>
    <property type="molecule type" value="Genomic_DNA"/>
</dbReference>
<dbReference type="Proteomes" id="UP000035721">
    <property type="component" value="Unassembled WGS sequence"/>
</dbReference>
<dbReference type="RefSeq" id="WP_200901214.1">
    <property type="nucleotide sequence ID" value="NZ_HF570958.1"/>
</dbReference>
<sequence>MPGAATDPVTLTLHAVRLLGFGDTGRVAARFALDREEVEEHLLDFEAFGWVRRSGFARHSGWSLTPSGRAENERRLAAEIDGHGLRAVVADVHARFVPLNAAFQDAATRWQVRPFAGDPLAVNDHQDVRWDDRVLESLASVGRRLGPLNATLVEALARFGDYSRRYDHALNRVVRGDHDWVDQVGVDSCHVVWMQLHEDLLATLQLERGQDT</sequence>
<dbReference type="AlphaFoldDB" id="A0A077LWS2"/>
<organism evidence="1 2">
    <name type="scientific">Nostocoides japonicum T1-X7</name>
    <dbReference type="NCBI Taxonomy" id="1194083"/>
    <lineage>
        <taxon>Bacteria</taxon>
        <taxon>Bacillati</taxon>
        <taxon>Actinomycetota</taxon>
        <taxon>Actinomycetes</taxon>
        <taxon>Micrococcales</taxon>
        <taxon>Intrasporangiaceae</taxon>
        <taxon>Nostocoides</taxon>
    </lineage>
</organism>
<proteinExistence type="predicted"/>
<keyword evidence="2" id="KW-1185">Reference proteome</keyword>
<name>A0A077LWS2_9MICO</name>
<dbReference type="STRING" id="1194083.BN12_1230008"/>
<evidence type="ECO:0000313" key="2">
    <source>
        <dbReference type="Proteomes" id="UP000035721"/>
    </source>
</evidence>
<protein>
    <submittedName>
        <fullName evidence="1">Uncharacterized protein</fullName>
    </submittedName>
</protein>
<accession>A0A077LWS2</accession>
<reference evidence="1 2" key="1">
    <citation type="journal article" date="2013" name="ISME J.">
        <title>A metabolic model for members of the genus Tetrasphaera involved in enhanced biological phosphorus removal.</title>
        <authorList>
            <person name="Kristiansen R."/>
            <person name="Nguyen H.T.T."/>
            <person name="Saunders A.M."/>
            <person name="Nielsen J.L."/>
            <person name="Wimmer R."/>
            <person name="Le V.Q."/>
            <person name="McIlroy S.J."/>
            <person name="Petrovski S."/>
            <person name="Seviour R.J."/>
            <person name="Calteau A."/>
            <person name="Nielsen K.L."/>
            <person name="Nielsen P.H."/>
        </authorList>
    </citation>
    <scope>NUCLEOTIDE SEQUENCE [LARGE SCALE GENOMIC DNA]</scope>
    <source>
        <strain evidence="1 2">T1-X7</strain>
    </source>
</reference>